<organism evidence="3">
    <name type="scientific">Proteus vulgaris</name>
    <dbReference type="NCBI Taxonomy" id="585"/>
    <lineage>
        <taxon>Bacteria</taxon>
        <taxon>Pseudomonadati</taxon>
        <taxon>Pseudomonadota</taxon>
        <taxon>Gammaproteobacteria</taxon>
        <taxon>Enterobacterales</taxon>
        <taxon>Morganellaceae</taxon>
        <taxon>Proteus</taxon>
    </lineage>
</organism>
<evidence type="ECO:0000256" key="1">
    <source>
        <dbReference type="SAM" id="Phobius"/>
    </source>
</evidence>
<feature type="transmembrane region" description="Helical" evidence="1">
    <location>
        <begin position="281"/>
        <end position="302"/>
    </location>
</feature>
<feature type="domain" description="Acyltransferase 3" evidence="2">
    <location>
        <begin position="12"/>
        <end position="331"/>
    </location>
</feature>
<evidence type="ECO:0000313" key="3">
    <source>
        <dbReference type="EMBL" id="AXY99680.1"/>
    </source>
</evidence>
<keyword evidence="3" id="KW-0808">Transferase</keyword>
<proteinExistence type="predicted"/>
<sequence>MTTYNYNCNRINGLDLFRFIAALFVILFHYTYRGHQTDNFISVSFPEIDFVTKYGYLGVQFFFMISGFVIMMSSHHGSYKKFLISRISRLYPTFWLCCTLTYIIILLLSDNIAISASLKQYVVNLTMLAGFFKVPSIDGAYWSLYVEIYFYVLIFILLLLKKINKLEIYLICWLTITILMNIFHIPIISKLFMTNYSIYFIAGGLFYYCWIDKINTYRLALIIMCIICSITTSVEQANYLSVKYNDHYSSTIISMILFSFYLSMGYIVIYKNSIINKINWIKLGTLTYPLYLLHQNIGYILINQISNLNIINKYVIILFIISIMIAISYVIGNMIEPRQIKNTKKLLIKIIK</sequence>
<keyword evidence="1" id="KW-1133">Transmembrane helix</keyword>
<keyword evidence="1" id="KW-0812">Transmembrane</keyword>
<feature type="transmembrane region" description="Helical" evidence="1">
    <location>
        <begin position="54"/>
        <end position="73"/>
    </location>
</feature>
<keyword evidence="3" id="KW-0012">Acyltransferase</keyword>
<protein>
    <submittedName>
        <fullName evidence="3">Acyltransferase 3</fullName>
    </submittedName>
</protein>
<dbReference type="InterPro" id="IPR050879">
    <property type="entry name" value="Acyltransferase_3"/>
</dbReference>
<feature type="transmembrane region" description="Helical" evidence="1">
    <location>
        <begin position="12"/>
        <end position="32"/>
    </location>
</feature>
<evidence type="ECO:0000259" key="2">
    <source>
        <dbReference type="Pfam" id="PF01757"/>
    </source>
</evidence>
<reference evidence="3" key="1">
    <citation type="journal article" date="2017" name="PLoS ONE">
        <title>Genetic diversity of the O antigens of Proteus species and the development of a suspension array for molecular serotyping.</title>
        <authorList>
            <person name="Yu X."/>
            <person name="Torzewska A."/>
            <person name="Zhang X."/>
            <person name="Yin Z."/>
            <person name="Drzewiecka D."/>
            <person name="Cao H."/>
            <person name="Liu B."/>
            <person name="Knirel Y.A."/>
            <person name="Rozalski A."/>
            <person name="Wang L."/>
        </authorList>
    </citation>
    <scope>NUCLEOTIDE SEQUENCE</scope>
    <source>
        <strain evidence="3">CCUG 4669</strain>
    </source>
</reference>
<dbReference type="Pfam" id="PF01757">
    <property type="entry name" value="Acyl_transf_3"/>
    <property type="match status" value="1"/>
</dbReference>
<dbReference type="PANTHER" id="PTHR23028">
    <property type="entry name" value="ACETYLTRANSFERASE"/>
    <property type="match status" value="1"/>
</dbReference>
<feature type="transmembrane region" description="Helical" evidence="1">
    <location>
        <begin position="248"/>
        <end position="269"/>
    </location>
</feature>
<dbReference type="GO" id="GO:0009103">
    <property type="term" value="P:lipopolysaccharide biosynthetic process"/>
    <property type="evidence" value="ECO:0007669"/>
    <property type="project" value="TreeGrafter"/>
</dbReference>
<dbReference type="EMBL" id="KY710709">
    <property type="protein sequence ID" value="AXY99680.1"/>
    <property type="molecule type" value="Genomic_DNA"/>
</dbReference>
<keyword evidence="1" id="KW-0472">Membrane</keyword>
<dbReference type="GO" id="GO:0016747">
    <property type="term" value="F:acyltransferase activity, transferring groups other than amino-acyl groups"/>
    <property type="evidence" value="ECO:0007669"/>
    <property type="project" value="InterPro"/>
</dbReference>
<feature type="transmembrane region" description="Helical" evidence="1">
    <location>
        <begin position="94"/>
        <end position="118"/>
    </location>
</feature>
<feature type="transmembrane region" description="Helical" evidence="1">
    <location>
        <begin position="193"/>
        <end position="210"/>
    </location>
</feature>
<accession>A0A385JMV6</accession>
<dbReference type="AlphaFoldDB" id="A0A385JMV6"/>
<dbReference type="GO" id="GO:0016020">
    <property type="term" value="C:membrane"/>
    <property type="evidence" value="ECO:0007669"/>
    <property type="project" value="TreeGrafter"/>
</dbReference>
<feature type="transmembrane region" description="Helical" evidence="1">
    <location>
        <begin position="217"/>
        <end position="236"/>
    </location>
</feature>
<dbReference type="PANTHER" id="PTHR23028:SF53">
    <property type="entry name" value="ACYL_TRANSF_3 DOMAIN-CONTAINING PROTEIN"/>
    <property type="match status" value="1"/>
</dbReference>
<name>A0A385JMV6_PROVU</name>
<feature type="transmembrane region" description="Helical" evidence="1">
    <location>
        <begin position="167"/>
        <end position="187"/>
    </location>
</feature>
<dbReference type="InterPro" id="IPR002656">
    <property type="entry name" value="Acyl_transf_3_dom"/>
</dbReference>
<feature type="transmembrane region" description="Helical" evidence="1">
    <location>
        <begin position="314"/>
        <end position="335"/>
    </location>
</feature>
<feature type="transmembrane region" description="Helical" evidence="1">
    <location>
        <begin position="140"/>
        <end position="160"/>
    </location>
</feature>